<comment type="caution">
    <text evidence="6">The sequence shown here is derived from an EMBL/GenBank/DDBJ whole genome shotgun (WGS) entry which is preliminary data.</text>
</comment>
<evidence type="ECO:0000256" key="1">
    <source>
        <dbReference type="ARBA" id="ARBA00006814"/>
    </source>
</evidence>
<dbReference type="PRINTS" id="PR00446">
    <property type="entry name" value="HYDRGNUPTAKE"/>
</dbReference>
<evidence type="ECO:0000313" key="6">
    <source>
        <dbReference type="EMBL" id="MBG0740556.1"/>
    </source>
</evidence>
<proteinExistence type="inferred from homology"/>
<organism evidence="6 7">
    <name type="scientific">Arthrobacter terrae</name>
    <dbReference type="NCBI Taxonomy" id="2935737"/>
    <lineage>
        <taxon>Bacteria</taxon>
        <taxon>Bacillati</taxon>
        <taxon>Actinomycetota</taxon>
        <taxon>Actinomycetes</taxon>
        <taxon>Micrococcales</taxon>
        <taxon>Micrococcaceae</taxon>
        <taxon>Arthrobacter</taxon>
    </lineage>
</organism>
<sequence length="246" mass="25353">MERKPEHENPGKAVRRDAGTDRPDRNRGDGALDSGHCPLRENQPDVSGIDPAPACILVAGVGNMFLRDDGFGPEVARLMATDAAMLLPGVRAVDYGIRGMHLAYDLLDGVDALILVDTVPARRASGGNGSGSSSPAAETYGAIRVLQVRSEDLQNNHGGGPAALDPHGMDPVAVLDRLTSLGGGVPLTFVVGCVPGDLAEGIGLSAAVAAAIPEALSAIGQLIEEITERLPAIRRNGSCAWESLAG</sequence>
<dbReference type="NCBIfam" id="TIGR00072">
    <property type="entry name" value="hydrog_prot"/>
    <property type="match status" value="1"/>
</dbReference>
<comment type="similarity">
    <text evidence="1">Belongs to the peptidase A31 family.</text>
</comment>
<dbReference type="PANTHER" id="PTHR30302">
    <property type="entry name" value="HYDROGENASE 1 MATURATION PROTEASE"/>
    <property type="match status" value="1"/>
</dbReference>
<accession>A0A931CR04</accession>
<dbReference type="GO" id="GO:0008047">
    <property type="term" value="F:enzyme activator activity"/>
    <property type="evidence" value="ECO:0007669"/>
    <property type="project" value="InterPro"/>
</dbReference>
<feature type="compositionally biased region" description="Basic and acidic residues" evidence="5">
    <location>
        <begin position="1"/>
        <end position="30"/>
    </location>
</feature>
<dbReference type="Gene3D" id="3.40.50.1450">
    <property type="entry name" value="HybD-like"/>
    <property type="match status" value="1"/>
</dbReference>
<evidence type="ECO:0000256" key="2">
    <source>
        <dbReference type="ARBA" id="ARBA00022670"/>
    </source>
</evidence>
<feature type="region of interest" description="Disordered" evidence="5">
    <location>
        <begin position="1"/>
        <end position="45"/>
    </location>
</feature>
<keyword evidence="4" id="KW-0378">Hydrolase</keyword>
<evidence type="ECO:0000256" key="4">
    <source>
        <dbReference type="ARBA" id="ARBA00022801"/>
    </source>
</evidence>
<dbReference type="Proteomes" id="UP000655366">
    <property type="component" value="Unassembled WGS sequence"/>
</dbReference>
<dbReference type="InterPro" id="IPR023430">
    <property type="entry name" value="Pept_HybD-like_dom_sf"/>
</dbReference>
<gene>
    <name evidence="6" type="ORF">IV500_14335</name>
</gene>
<keyword evidence="2 6" id="KW-0645">Protease</keyword>
<dbReference type="GO" id="GO:0004190">
    <property type="term" value="F:aspartic-type endopeptidase activity"/>
    <property type="evidence" value="ECO:0007669"/>
    <property type="project" value="UniProtKB-KW"/>
</dbReference>
<reference evidence="6 7" key="1">
    <citation type="submission" date="2020-11" db="EMBL/GenBank/DDBJ databases">
        <title>Arthrobacter antarcticus sp. nov., isolated from Antarctic Soil.</title>
        <authorList>
            <person name="Li J."/>
        </authorList>
    </citation>
    <scope>NUCLEOTIDE SEQUENCE [LARGE SCALE GENOMIC DNA]</scope>
    <source>
        <strain evidence="6 7">Z1-20</strain>
    </source>
</reference>
<dbReference type="SUPFAM" id="SSF53163">
    <property type="entry name" value="HybD-like"/>
    <property type="match status" value="1"/>
</dbReference>
<keyword evidence="3" id="KW-0064">Aspartyl protease</keyword>
<evidence type="ECO:0000313" key="7">
    <source>
        <dbReference type="Proteomes" id="UP000655366"/>
    </source>
</evidence>
<dbReference type="GO" id="GO:0016485">
    <property type="term" value="P:protein processing"/>
    <property type="evidence" value="ECO:0007669"/>
    <property type="project" value="TreeGrafter"/>
</dbReference>
<protein>
    <submittedName>
        <fullName evidence="6">Hydrogenase maturation protease</fullName>
    </submittedName>
</protein>
<keyword evidence="7" id="KW-1185">Reference proteome</keyword>
<dbReference type="AlphaFoldDB" id="A0A931CR04"/>
<evidence type="ECO:0000256" key="5">
    <source>
        <dbReference type="SAM" id="MobiDB-lite"/>
    </source>
</evidence>
<dbReference type="EMBL" id="JADNYM010000018">
    <property type="protein sequence ID" value="MBG0740556.1"/>
    <property type="molecule type" value="Genomic_DNA"/>
</dbReference>
<dbReference type="PANTHER" id="PTHR30302:SF1">
    <property type="entry name" value="HYDROGENASE 2 MATURATION PROTEASE"/>
    <property type="match status" value="1"/>
</dbReference>
<name>A0A931CR04_9MICC</name>
<evidence type="ECO:0000256" key="3">
    <source>
        <dbReference type="ARBA" id="ARBA00022750"/>
    </source>
</evidence>
<dbReference type="InterPro" id="IPR000671">
    <property type="entry name" value="Peptidase_A31"/>
</dbReference>